<evidence type="ECO:0000259" key="1">
    <source>
        <dbReference type="PROSITE" id="PS50164"/>
    </source>
</evidence>
<dbReference type="SUPFAM" id="SSF82771">
    <property type="entry name" value="GIY-YIG endonuclease"/>
    <property type="match status" value="1"/>
</dbReference>
<accession>A0ABY5TJ54</accession>
<dbReference type="Gene3D" id="3.40.50.300">
    <property type="entry name" value="P-loop containing nucleotide triphosphate hydrolases"/>
    <property type="match status" value="1"/>
</dbReference>
<proteinExistence type="predicted"/>
<sequence length="341" mass="39368">MIFKQETQILKCTFEKEHFSKVKAAFKDRWPVVYIIEDDEKGQAYIGESTNICTRICDHWNNTERRALKNIYIIFNKVFNKSVILDLEAFLIGYIVADGKYRLQNGNGGQHVHNYYLRDEYQREFRHIWQLLQDEGVVRHGITLLENQDLFKYSPYKILNLDQFNVAVQILTDLKYDLGNNNQSRSFIIDGGAGTGKSILGIYLLKLLIDAKSSPAWTAEEEALDENLSYIIGHLSPNLRVGYVVPTQSFRETLKKVFDGIQGLDSKMVLSPEDVANSGEGLYDLLIVDESHRLRRRRALFNYGSYDKANKTLELDEEATELDWILKKAGISYSFMIPDNR</sequence>
<dbReference type="CDD" id="cd10439">
    <property type="entry name" value="GIY-YIG_COG3410"/>
    <property type="match status" value="1"/>
</dbReference>
<reference evidence="2" key="1">
    <citation type="submission" date="2022-08" db="EMBL/GenBank/DDBJ databases">
        <title>Genome Sequencing of Bacteroides fragilis Group Isolates with Nanopore Technology.</title>
        <authorList>
            <person name="Tisza M.J."/>
            <person name="Smith D."/>
            <person name="Dekker J.P."/>
        </authorList>
    </citation>
    <scope>NUCLEOTIDE SEQUENCE</scope>
    <source>
        <strain evidence="2">BFG-527</strain>
    </source>
</reference>
<evidence type="ECO:0000313" key="2">
    <source>
        <dbReference type="EMBL" id="UVQ77147.1"/>
    </source>
</evidence>
<dbReference type="InterPro" id="IPR018647">
    <property type="entry name" value="SLFN_3-like_DNA/RNA_helicase"/>
</dbReference>
<dbReference type="InterPro" id="IPR000305">
    <property type="entry name" value="GIY-YIG_endonuc"/>
</dbReference>
<dbReference type="Pfam" id="PF01541">
    <property type="entry name" value="GIY-YIG"/>
    <property type="match status" value="1"/>
</dbReference>
<dbReference type="PROSITE" id="PS50164">
    <property type="entry name" value="GIY_YIG"/>
    <property type="match status" value="1"/>
</dbReference>
<organism evidence="2 3">
    <name type="scientific">Bacteroides faecis</name>
    <dbReference type="NCBI Taxonomy" id="674529"/>
    <lineage>
        <taxon>Bacteria</taxon>
        <taxon>Pseudomonadati</taxon>
        <taxon>Bacteroidota</taxon>
        <taxon>Bacteroidia</taxon>
        <taxon>Bacteroidales</taxon>
        <taxon>Bacteroidaceae</taxon>
        <taxon>Bacteroides</taxon>
    </lineage>
</organism>
<name>A0ABY5TJ54_9BACE</name>
<dbReference type="Pfam" id="PF09848">
    <property type="entry name" value="SLFN-g3_helicase"/>
    <property type="match status" value="1"/>
</dbReference>
<dbReference type="RefSeq" id="WP_258903087.1">
    <property type="nucleotide sequence ID" value="NZ_CP103141.1"/>
</dbReference>
<gene>
    <name evidence="2" type="ORF">NXY30_12600</name>
</gene>
<feature type="domain" description="GIY-YIG" evidence="1">
    <location>
        <begin position="29"/>
        <end position="103"/>
    </location>
</feature>
<dbReference type="Proteomes" id="UP001060104">
    <property type="component" value="Chromosome"/>
</dbReference>
<dbReference type="SUPFAM" id="SSF52540">
    <property type="entry name" value="P-loop containing nucleoside triphosphate hydrolases"/>
    <property type="match status" value="1"/>
</dbReference>
<keyword evidence="3" id="KW-1185">Reference proteome</keyword>
<dbReference type="InterPro" id="IPR027417">
    <property type="entry name" value="P-loop_NTPase"/>
</dbReference>
<dbReference type="EMBL" id="CP103141">
    <property type="protein sequence ID" value="UVQ77147.1"/>
    <property type="molecule type" value="Genomic_DNA"/>
</dbReference>
<dbReference type="InterPro" id="IPR035901">
    <property type="entry name" value="GIY-YIG_endonuc_sf"/>
</dbReference>
<protein>
    <submittedName>
        <fullName evidence="2">DUF2075 domain-containing protein</fullName>
    </submittedName>
</protein>
<evidence type="ECO:0000313" key="3">
    <source>
        <dbReference type="Proteomes" id="UP001060104"/>
    </source>
</evidence>